<evidence type="ECO:0000313" key="2">
    <source>
        <dbReference type="EMBL" id="SKB76026.1"/>
    </source>
</evidence>
<keyword evidence="1" id="KW-1133">Transmembrane helix</keyword>
<protein>
    <submittedName>
        <fullName evidence="2">Uncharacterized protein</fullName>
    </submittedName>
</protein>
<accession>A0A1T5DWT9</accession>
<dbReference type="OrthoDB" id="9831438at2"/>
<dbReference type="AlphaFoldDB" id="A0A1T5DWT9"/>
<evidence type="ECO:0000313" key="3">
    <source>
        <dbReference type="Proteomes" id="UP000190150"/>
    </source>
</evidence>
<evidence type="ECO:0000256" key="1">
    <source>
        <dbReference type="SAM" id="Phobius"/>
    </source>
</evidence>
<dbReference type="RefSeq" id="WP_079643119.1">
    <property type="nucleotide sequence ID" value="NZ_FUZF01000009.1"/>
</dbReference>
<keyword evidence="1" id="KW-0472">Membrane</keyword>
<reference evidence="3" key="1">
    <citation type="submission" date="2017-02" db="EMBL/GenBank/DDBJ databases">
        <authorList>
            <person name="Varghese N."/>
            <person name="Submissions S."/>
        </authorList>
    </citation>
    <scope>NUCLEOTIDE SEQUENCE [LARGE SCALE GENOMIC DNA]</scope>
    <source>
        <strain evidence="3">DSM 24091</strain>
    </source>
</reference>
<sequence length="130" mass="14666">MKRNAQNNPVTPGAIGAEQKTLKNLFKLKAMKTFRLLAFFALFGSVGYALANNQQSICEDRTVESYRQIDDELPAPTLPPGADPNMESVGFYQTNFTCTENENITCHYVYDEQTNTWVQCTGDYKPNLLK</sequence>
<dbReference type="EMBL" id="FUZF01000009">
    <property type="protein sequence ID" value="SKB76026.1"/>
    <property type="molecule type" value="Genomic_DNA"/>
</dbReference>
<proteinExistence type="predicted"/>
<keyword evidence="1" id="KW-0812">Transmembrane</keyword>
<dbReference type="Proteomes" id="UP000190150">
    <property type="component" value="Unassembled WGS sequence"/>
</dbReference>
<name>A0A1T5DWT9_9SPHI</name>
<organism evidence="2 3">
    <name type="scientific">Sphingobacterium nematocida</name>
    <dbReference type="NCBI Taxonomy" id="1513896"/>
    <lineage>
        <taxon>Bacteria</taxon>
        <taxon>Pseudomonadati</taxon>
        <taxon>Bacteroidota</taxon>
        <taxon>Sphingobacteriia</taxon>
        <taxon>Sphingobacteriales</taxon>
        <taxon>Sphingobacteriaceae</taxon>
        <taxon>Sphingobacterium</taxon>
    </lineage>
</organism>
<gene>
    <name evidence="2" type="ORF">SAMN05660841_02183</name>
</gene>
<feature type="transmembrane region" description="Helical" evidence="1">
    <location>
        <begin position="33"/>
        <end position="51"/>
    </location>
</feature>
<keyword evidence="3" id="KW-1185">Reference proteome</keyword>